<dbReference type="Proteomes" id="UP000770015">
    <property type="component" value="Unassembled WGS sequence"/>
</dbReference>
<proteinExistence type="predicted"/>
<evidence type="ECO:0000313" key="1">
    <source>
        <dbReference type="EMBL" id="KAH6695657.1"/>
    </source>
</evidence>
<reference evidence="1" key="1">
    <citation type="journal article" date="2021" name="Nat. Commun.">
        <title>Genetic determinants of endophytism in the Arabidopsis root mycobiome.</title>
        <authorList>
            <person name="Mesny F."/>
            <person name="Miyauchi S."/>
            <person name="Thiergart T."/>
            <person name="Pickel B."/>
            <person name="Atanasova L."/>
            <person name="Karlsson M."/>
            <person name="Huettel B."/>
            <person name="Barry K.W."/>
            <person name="Haridas S."/>
            <person name="Chen C."/>
            <person name="Bauer D."/>
            <person name="Andreopoulos W."/>
            <person name="Pangilinan J."/>
            <person name="LaButti K."/>
            <person name="Riley R."/>
            <person name="Lipzen A."/>
            <person name="Clum A."/>
            <person name="Drula E."/>
            <person name="Henrissat B."/>
            <person name="Kohler A."/>
            <person name="Grigoriev I.V."/>
            <person name="Martin F.M."/>
            <person name="Hacquard S."/>
        </authorList>
    </citation>
    <scope>NUCLEOTIDE SEQUENCE</scope>
    <source>
        <strain evidence="1">MPI-SDFR-AT-0117</strain>
    </source>
</reference>
<accession>A0A9P9AFV7</accession>
<evidence type="ECO:0000313" key="2">
    <source>
        <dbReference type="Proteomes" id="UP000770015"/>
    </source>
</evidence>
<keyword evidence="2" id="KW-1185">Reference proteome</keyword>
<gene>
    <name evidence="1" type="ORF">F5X68DRAFT_244432</name>
</gene>
<dbReference type="AlphaFoldDB" id="A0A9P9AFV7"/>
<comment type="caution">
    <text evidence="1">The sequence shown here is derived from an EMBL/GenBank/DDBJ whole genome shotgun (WGS) entry which is preliminary data.</text>
</comment>
<organism evidence="1 2">
    <name type="scientific">Plectosphaerella plurivora</name>
    <dbReference type="NCBI Taxonomy" id="936078"/>
    <lineage>
        <taxon>Eukaryota</taxon>
        <taxon>Fungi</taxon>
        <taxon>Dikarya</taxon>
        <taxon>Ascomycota</taxon>
        <taxon>Pezizomycotina</taxon>
        <taxon>Sordariomycetes</taxon>
        <taxon>Hypocreomycetidae</taxon>
        <taxon>Glomerellales</taxon>
        <taxon>Plectosphaerellaceae</taxon>
        <taxon>Plectosphaerella</taxon>
    </lineage>
</organism>
<protein>
    <submittedName>
        <fullName evidence="1">Uncharacterized protein</fullName>
    </submittedName>
</protein>
<name>A0A9P9AFV7_9PEZI</name>
<dbReference type="EMBL" id="JAGSXJ010000002">
    <property type="protein sequence ID" value="KAH6695657.1"/>
    <property type="molecule type" value="Genomic_DNA"/>
</dbReference>
<dbReference type="OrthoDB" id="5278722at2759"/>
<sequence length="413" mass="46242">MVKDLERADLDGSVATQSSDAGRIGKKLFIFTKSRFSRILRLLFNLGCSSHQSMIPPVDLPTQAFASKSIYADALRNVTENGSKESSGLNYDFLAKQYPVGDVPDLAAQVAKFLDLPKPVPPPRETTWVFTFGTWDAWALAALPLQQGNITVRAIAASIFEQIEVLYEASMDPVSPAHSDYYIYTTETSSILRSFSKNPAARPIETFRVIIPRLFDISLTPGWHTLRQQPPAPHSMSEHLQAAAILTRVWDEEIKSRLAAWKNLPVATKIREDQPMQNGRPYYGFWNPSTKKPSQGGSRHDVLYAPYPSRTGVQVDLGDFATRAIIENQLRAYKLPDSDGRGTVDEADALYFEVVDEPCVWHEKTSLASRRTATCEDPESHLFYGPFTVDEKAIRETARRVTEGVIDALYRGR</sequence>